<feature type="signal peptide" evidence="3">
    <location>
        <begin position="1"/>
        <end position="20"/>
    </location>
</feature>
<feature type="repeat" description="NHL" evidence="2">
    <location>
        <begin position="2868"/>
        <end position="2899"/>
    </location>
</feature>
<dbReference type="SUPFAM" id="SSF49313">
    <property type="entry name" value="Cadherin-like"/>
    <property type="match status" value="2"/>
</dbReference>
<dbReference type="Pfam" id="PF25021">
    <property type="entry name" value="TEN_NHL"/>
    <property type="match status" value="3"/>
</dbReference>
<dbReference type="GO" id="GO:0016020">
    <property type="term" value="C:membrane"/>
    <property type="evidence" value="ECO:0007669"/>
    <property type="project" value="InterPro"/>
</dbReference>
<feature type="repeat" description="NHL" evidence="2">
    <location>
        <begin position="3287"/>
        <end position="3314"/>
    </location>
</feature>
<comment type="caution">
    <text evidence="7">The sequence shown here is derived from an EMBL/GenBank/DDBJ whole genome shotgun (WGS) entry which is preliminary data.</text>
</comment>
<reference evidence="7" key="1">
    <citation type="submission" date="2020-09" db="EMBL/GenBank/DDBJ databases">
        <title>Novel species of Mucilaginibacter isolated from a glacier on the Tibetan Plateau.</title>
        <authorList>
            <person name="Liu Q."/>
            <person name="Xin Y.-H."/>
        </authorList>
    </citation>
    <scope>NUCLEOTIDE SEQUENCE</scope>
    <source>
        <strain evidence="7">ZB1P21</strain>
    </source>
</reference>
<dbReference type="Pfam" id="PF18962">
    <property type="entry name" value="Por_Secre_tail"/>
    <property type="match status" value="1"/>
</dbReference>
<feature type="domain" description="Secretion system C-terminal sorting" evidence="5">
    <location>
        <begin position="4291"/>
        <end position="4365"/>
    </location>
</feature>
<keyword evidence="3" id="KW-0732">Signal</keyword>
<dbReference type="GO" id="GO:0005509">
    <property type="term" value="F:calcium ion binding"/>
    <property type="evidence" value="ECO:0007669"/>
    <property type="project" value="InterPro"/>
</dbReference>
<feature type="domain" description="Teneurin NHL" evidence="6">
    <location>
        <begin position="2860"/>
        <end position="3030"/>
    </location>
</feature>
<feature type="repeat" description="NHL" evidence="2">
    <location>
        <begin position="1709"/>
        <end position="1739"/>
    </location>
</feature>
<feature type="domain" description="MBG" evidence="4">
    <location>
        <begin position="3743"/>
        <end position="3814"/>
    </location>
</feature>
<feature type="domain" description="MBG" evidence="4">
    <location>
        <begin position="3897"/>
        <end position="3968"/>
    </location>
</feature>
<feature type="domain" description="Teneurin NHL" evidence="6">
    <location>
        <begin position="1553"/>
        <end position="1697"/>
    </location>
</feature>
<evidence type="ECO:0000313" key="7">
    <source>
        <dbReference type="EMBL" id="MBD1392952.1"/>
    </source>
</evidence>
<evidence type="ECO:0000256" key="2">
    <source>
        <dbReference type="PROSITE-ProRule" id="PRU00504"/>
    </source>
</evidence>
<dbReference type="CDD" id="cd00102">
    <property type="entry name" value="IPT"/>
    <property type="match status" value="1"/>
</dbReference>
<sequence>MIKLLLSFFSLIVINTFVQAQAPNISYSTPQPFTYGIGIPLLSPTNTGGTVPGNEYGISTLVAGGRYGNDNGAGASASFNNPFGIAVDKYGNIFVADQGNNVIRKITPGGVVSTFAGSGINGYTDGEGVNASFSGPMGLAFDAEGNLFVADRYNNSIRKITPNGMVSKFAGGGDNGRKDGFGTNASFAYPCGIAIDASGNIFVADQVNSLIRKITPAGLVSTFAGVGDWGRKDGTAETASFYYPTGLTFDPSGNLYVADNLNSLVRKITPDGIVSTYAGSSTTNYLGTSTSGYADGLTTDALFNQTTGVASDPVGNIYVADQLNNYIRKITPNGMVSTMPSGSTPQLSRPSALVFSKGKLFISNPGNNSILSLNLQGYIIDKPLPDGLIFTASSGAIDGTPNALLSPTDYRVTAINEAGFSTTTVNLSVVVTVLPPVISSFSPAASIAGNTISVIGTNFLGATSVNIGGKAAPNFTVLSDTQIAIQIPNGAIDGGISVSNPYGTATLSGFSIVKPPGISYSSPKVFTAGEAATPLNVVHNGGEVPVTLYGKTIIFAGNGVGGYKNGLGTAASFANPHAIISDGFGNFYVSDYINNVIRKITADGMVTTYAGIPDYYSAEIVNGPATTAKFSSPLGLAMDAAKNLYVADNSNYAIRKIDFTGKVTTFAKLNFAPYDIAVDNIGNVFVSDRYKNVIRKISPGGITKVFAGSGTRGNTDGTGTDATFNEPSGITIDNAGNLYVAEPINRLVRKITSAGVVTTLAQFTAEEAPNLSLITSDKTGNVIAANQSYPTAWIITPNGVKSKLLFENLLAIAITADNYGDLYISDLTSNSIYKKSLTGYAITPELPKGLNFDNKGTISGTPEVLSAQTDYSITATNIAGSSTTVLNLGTQLPALPPTIDANTATETAFGKKIVIKGTNFLGVTSVKIGNTALSFSILSPTTIAALSSASTAGDLTVTNPFGTATLKGLVIVQPPSISYATPQTFIVGEQITDLVPVNNGSAIPKTPFGLTTTLAGNKNVSGSTDGVNNAASFAALRNGTIDVLGNIYVSDNSSIRKITSAGVVTTFAGSSNIGSRDGPAATATFNYLIGLATDLAGNIFVADYYNNKIRKITPDGVVSTYANLGNGQNSPVIYPTGVAVDSHGVVFFSSQNIIKKISAEGVVTTFAGGTYGSADGTGTSASFNYTAGMAFDAVDNLYVADQNNNKIRKITPDGVVTTFAGSGTADKFDGLGVSAAFRSPASVSVDGFGNVFVADQGNNLIRMISPGGNVKTLAGGYDRSADGVGNYAGFNGPSGIVADNSGNVIVMDSDNRLIRKVSATGYWTSLNVGLAFDSGTGVISGTAYDLHDRQDYVVKGYNAFGSSETQISVEVKIPTSPPIVSSINPTTAGANQVINISGKYFTAASAVEIGGLPAKEFKVTSPTTISAIVSAGATGSEVKITNNYGIGLFSGFSFIPPPALAYNGAKTYITGIAITPLTLTKNGGDIPNNLFAQTTTLASNVAGTNNYGSPGGVVKDAAGNVFLADSYNNLIKKINASGVVTTFAGNGVYATTDGTGTAASFSGPLALTIDNNDNIYVAEGNSYIRKITPAGVVTVYAYIGVNFNIKGIAVDASGNIYIADSENYRILKLTPQKNVFTIAGDGVFGHTDGPSYKARFAQMSGIAVDGLGNIYVTEASNRIRKMGLDSVVTTFAGTGDLGKANGAGNTATFNNPTGITVDANGNVYVADYGNRLIRKITPLGVVSTLAGTGLGAITDAIGTAASFKTPYGIVADKEGSLLVSEENSGIIRKIAITGYSLNKALPDGLTLQPNGTISGTPLSLSPATEYVVTGYSYNGTSTATVNISVNLSELGPVITSFAPTTAKSGTTVIITGTNFIGTSSVKIGSLATDNFRVLSPTAIAVVVGSDNLSGDISVTTPYGTSKTTGLSITQKPLFSYPDDLTFNNGSAITPVVPVTTGSAIPAYNYQEVSTLAATQVSDSYYSALSGLTKDVNGNIYVVNSNSHKIIKINELLVSSLLAGNGSYGSADGQGSSASFNSPSDIATDIQGNMYVVDAGNNVIRKITPGGLVSTFAGNGVAATLDGVGLASAFNHPKSITIDFAGNIYVSETINIIRKITPGGVVTTLAGQPFVYGNDNGPGSFASFTVLNGLTTDHAGNIFVADGNMIRKITPAGVVSTYAGTVAQGHADGNALTASFTSPSHLAIDADDNIYITEAFKIRKVTKEGMVSTVAGSADLGSVNGVGTKASFGFAGGITLDKEGNLLVTDGSAIRKIVVTGYSINKPLPDGLNFNSATGTISGLPLKTISSTPLVYNVTGRNETGSYTTQLSFKINAPQAPVISYSSSQTFTAGTKITPLVPASTGGGIPALGYGQTTTFAGNGSYALKDGLGTAASFASPAGLTIDKEGSLVVTQQGDPAIRKVKPDGTVTTIAGTGDFNYQDGPAASATFNEPISSVIDSKGNIFIAEAGSDLIRKITNGVVSTFAGGTNTPGFTNGTGTAARFNAPFGITVDAADNLYVTDRENHVIRKITSDGVVSTFAGTGQPGFVNGTGTAASFNHPDLLMTGKDGNIYVADTRNHAIRKITLSGVVTTVTGTGVAGFENGTKAVATFHSPTDITQDAAGNFYVVDFDNSAIRKIDINGIVTTLAGNGKALTVDGAGISAGLNTPIAIAYSEAESVLYVSERTTNKIRKIELYGYSIDKALPEGLYFDAKTGIISGIPTKSSAETTYTVTANNAGGFSSSSFKIKIDGVAPPQISYAADTRFVVNALASPLILANNGGAVPKVGYGNSTLFAGAAGLPGSLDGDKNDSQTSTRFNGPQGMVFDKAGNLYVADQLNNKIRKISPEGIVSTFAGSGVAGPTNGKSTEANFNSPTSIAIDGTGYLYVADRNNSAIRVISPKGEVTTYNGIYMAPNTPNNARPYLGLPYGLALDETVNHCLYISDQASNVIRKIDINGIISIFAGNGNNGNADGVAANASFSNPTGLAIDAAGNLYVAESSNNKIRKITPGGIVSTYAGTGVIGAKNGSSAEATFNQPSGLTVDGLGNLYVADQGNNLVRKITPDGKVTTLLESSFIEESNSTSVITRIKQPAGLTIDATGMLYVAEYGTHIIRTVNTQGYSIDKPLPQGLVFDNTTGAITGVPTSVSAGTDYVVTAYNYVGSNSAKLKISVDDGSAPSISYNSPQKLYLNSAMNPLLPVNSGGAIPDATYKSVSTLAGNGLSGASDGIGAMATFDSPIGIVSDKKGNVYVADSNNGRIRKVTIDGTVTTLAGSVLGFADGTALSAKFTPSGIALDAAGNLYVADKGNNRIRKITPAGLVTTLVGNGNPSSLDGFGITAGLRYPSSVTIDAAGNLFVVEAETLKIRKVTPDGRVTTIVNSGLQNSSYTSGSVFETIGIVTDKSGNIYVTNQREIKKITAAGIISTFAGSSTLGHGDGLGTAATFYAPSGLAIDADDNIFVSDVNSIRMITPDGNVKTIAGSMDLGKKDGLATEANFANPFGLCVDNDGNLIISDTNNELIRKIFKTGYTIAPQLPDGLLMDIATGAITGTPTKLTAAADYTVTGTNATGKSITKVNIGVFEAIAPILTLSTVPKLTYGTADVELAATSTNKNMPVTYKSDNTNIATIVNGKLHVLAAGSFNLTVSQTAEGSGSPASDVKQQIVILPRAITITATPKTAVYGDADPILTYTISNGSLVNADVITGALARVVGNAVGSYAINQETLAVNPNYQITYLPANLTITPRAVTVTAIAKTKTYGDSEPALTYTLSSGTLKGNDAFTGNLSRDAGESAGSYPINKGSLAINPNYQVTYVPANLTITTRAVTVTADAKTKVYGDADPKLSYTLSSGNLIGADVFTGALTRATGESAGSYSIAKGTLAVNANYQIDYILANLTITPRAISVTAVAKTKVYGDTEPVLSYKITEGALVAPDNFTGSVTRAPGENVAAYVIEKGTLSINSNYILNYIADKFTITTQKLIVTANDQTRIYGAANKPLALAYSGFVNGEDSNSLTTSPTLSTVATAKSAAGVYDIIVNGAVAKNYTFVYINGKLKVDKAALTITANDAYRVYGRENPVFTTVYAGFVNGDNIAALSVPATVTTTANTVTNAGVYELIPAGAVSENYNFGYVKGKLTITVPVTNIKIAAVSATCKSQSDGSINITAAQNMSYTATLAGKAYPFTDKLTIGGLAAGSYTACVTAAGLPDYTQCFTVVISEPADLSVYSVVNKQVNTLSLKLGGSETYTIILNGKTYQTKNSSITLPLNGRINRLIVTGDKLCQGLIERDITGADNMVPYPNPFQDVVYVNLGETVQSACVVKIVNMTDGKVKLLQKFTNQSGIIQLDVSKLNLGVYALQLTLDNNKEVVYKIIKK</sequence>
<dbReference type="SUPFAM" id="SSF81296">
    <property type="entry name" value="E set domains"/>
    <property type="match status" value="4"/>
</dbReference>
<dbReference type="InterPro" id="IPR013783">
    <property type="entry name" value="Ig-like_fold"/>
</dbReference>
<evidence type="ECO:0000313" key="8">
    <source>
        <dbReference type="Proteomes" id="UP000619078"/>
    </source>
</evidence>
<dbReference type="SMART" id="SM00135">
    <property type="entry name" value="LY"/>
    <property type="match status" value="7"/>
</dbReference>
<keyword evidence="1" id="KW-0677">Repeat</keyword>
<dbReference type="SUPFAM" id="SSF101898">
    <property type="entry name" value="NHL repeat"/>
    <property type="match status" value="6"/>
</dbReference>
<dbReference type="Pfam" id="PF18676">
    <property type="entry name" value="MBG_2"/>
    <property type="match status" value="6"/>
</dbReference>
<dbReference type="InterPro" id="IPR014756">
    <property type="entry name" value="Ig_E-set"/>
</dbReference>
<organism evidence="7 8">
    <name type="scientific">Mucilaginibacter glaciei</name>
    <dbReference type="NCBI Taxonomy" id="2772109"/>
    <lineage>
        <taxon>Bacteria</taxon>
        <taxon>Pseudomonadati</taxon>
        <taxon>Bacteroidota</taxon>
        <taxon>Sphingobacteriia</taxon>
        <taxon>Sphingobacteriales</taxon>
        <taxon>Sphingobacteriaceae</taxon>
        <taxon>Mucilaginibacter</taxon>
    </lineage>
</organism>
<evidence type="ECO:0000256" key="3">
    <source>
        <dbReference type="SAM" id="SignalP"/>
    </source>
</evidence>
<protein>
    <submittedName>
        <fullName evidence="7">Ig domain-containing protein</fullName>
    </submittedName>
</protein>
<dbReference type="InterPro" id="IPR026444">
    <property type="entry name" value="Secre_tail"/>
</dbReference>
<gene>
    <name evidence="7" type="ORF">IDJ76_07575</name>
</gene>
<evidence type="ECO:0000259" key="5">
    <source>
        <dbReference type="Pfam" id="PF18962"/>
    </source>
</evidence>
<dbReference type="SUPFAM" id="SSF63829">
    <property type="entry name" value="Calcium-dependent phosphotriesterase"/>
    <property type="match status" value="3"/>
</dbReference>
<feature type="domain" description="MBG" evidence="4">
    <location>
        <begin position="3666"/>
        <end position="3737"/>
    </location>
</feature>
<proteinExistence type="predicted"/>
<feature type="domain" description="MBG" evidence="4">
    <location>
        <begin position="3974"/>
        <end position="4048"/>
    </location>
</feature>
<evidence type="ECO:0000259" key="6">
    <source>
        <dbReference type="Pfam" id="PF25021"/>
    </source>
</evidence>
<dbReference type="CDD" id="cd14953">
    <property type="entry name" value="NHL_like_1"/>
    <property type="match status" value="2"/>
</dbReference>
<dbReference type="PANTHER" id="PTHR13833">
    <property type="match status" value="1"/>
</dbReference>
<dbReference type="RefSeq" id="WP_191162342.1">
    <property type="nucleotide sequence ID" value="NZ_JACWMX010000002.1"/>
</dbReference>
<dbReference type="Gene3D" id="2.60.40.10">
    <property type="entry name" value="Immunoglobulins"/>
    <property type="match status" value="5"/>
</dbReference>
<evidence type="ECO:0000259" key="4">
    <source>
        <dbReference type="Pfam" id="PF18676"/>
    </source>
</evidence>
<dbReference type="Gene3D" id="2.120.10.30">
    <property type="entry name" value="TolB, C-terminal domain"/>
    <property type="match status" value="24"/>
</dbReference>
<dbReference type="InterPro" id="IPR015919">
    <property type="entry name" value="Cadherin-like_sf"/>
</dbReference>
<feature type="repeat" description="NHL" evidence="2">
    <location>
        <begin position="133"/>
        <end position="163"/>
    </location>
</feature>
<feature type="domain" description="MBG" evidence="4">
    <location>
        <begin position="4055"/>
        <end position="4130"/>
    </location>
</feature>
<dbReference type="Gene3D" id="2.60.40.1080">
    <property type="match status" value="1"/>
</dbReference>
<evidence type="ECO:0000256" key="1">
    <source>
        <dbReference type="ARBA" id="ARBA00022737"/>
    </source>
</evidence>
<dbReference type="PANTHER" id="PTHR13833:SF71">
    <property type="entry name" value="NHL DOMAIN-CONTAINING PROTEIN"/>
    <property type="match status" value="1"/>
</dbReference>
<dbReference type="Gene3D" id="3.30.160.710">
    <property type="match status" value="2"/>
</dbReference>
<dbReference type="PROSITE" id="PS51125">
    <property type="entry name" value="NHL"/>
    <property type="match status" value="7"/>
</dbReference>
<dbReference type="Pfam" id="PF01436">
    <property type="entry name" value="NHL"/>
    <property type="match status" value="5"/>
</dbReference>
<feature type="repeat" description="NHL" evidence="2">
    <location>
        <begin position="3032"/>
        <end position="3062"/>
    </location>
</feature>
<keyword evidence="8" id="KW-1185">Reference proteome</keyword>
<feature type="repeat" description="NHL" evidence="2">
    <location>
        <begin position="2978"/>
        <end position="3008"/>
    </location>
</feature>
<dbReference type="Pfam" id="PF05345">
    <property type="entry name" value="He_PIG"/>
    <property type="match status" value="6"/>
</dbReference>
<dbReference type="InterPro" id="IPR011042">
    <property type="entry name" value="6-blade_b-propeller_TolB-like"/>
</dbReference>
<dbReference type="InterPro" id="IPR001258">
    <property type="entry name" value="NHL_repeat"/>
</dbReference>
<feature type="domain" description="MBG" evidence="4">
    <location>
        <begin position="3820"/>
        <end position="3891"/>
    </location>
</feature>
<feature type="chain" id="PRO_5037057443" evidence="3">
    <location>
        <begin position="21"/>
        <end position="4367"/>
    </location>
</feature>
<feature type="domain" description="Teneurin NHL" evidence="6">
    <location>
        <begin position="620"/>
        <end position="805"/>
    </location>
</feature>
<dbReference type="InterPro" id="IPR000033">
    <property type="entry name" value="LDLR_classB_rpt"/>
</dbReference>
<name>A0A926S1M0_9SPHI</name>
<feature type="repeat" description="NHL" evidence="2">
    <location>
        <begin position="1607"/>
        <end position="1632"/>
    </location>
</feature>
<accession>A0A926S1M0</accession>
<dbReference type="InterPro" id="IPR056822">
    <property type="entry name" value="TEN_NHL"/>
</dbReference>
<dbReference type="Proteomes" id="UP000619078">
    <property type="component" value="Unassembled WGS sequence"/>
</dbReference>
<dbReference type="InterPro" id="IPR041286">
    <property type="entry name" value="MBG_2"/>
</dbReference>
<dbReference type="EMBL" id="JACWMX010000002">
    <property type="protein sequence ID" value="MBD1392952.1"/>
    <property type="molecule type" value="Genomic_DNA"/>
</dbReference>